<dbReference type="Proteomes" id="UP000039046">
    <property type="component" value="Unassembled WGS sequence"/>
</dbReference>
<dbReference type="SUPFAM" id="SSF50129">
    <property type="entry name" value="GroES-like"/>
    <property type="match status" value="1"/>
</dbReference>
<dbReference type="Pfam" id="PF08240">
    <property type="entry name" value="ADH_N"/>
    <property type="match status" value="1"/>
</dbReference>
<dbReference type="CDD" id="cd05289">
    <property type="entry name" value="MDR_like_2"/>
    <property type="match status" value="1"/>
</dbReference>
<dbReference type="STRING" id="1531966.A0A0A1TLS8"/>
<dbReference type="SMART" id="SM00829">
    <property type="entry name" value="PKS_ER"/>
    <property type="match status" value="1"/>
</dbReference>
<dbReference type="AlphaFoldDB" id="A0A0A1TLS8"/>
<dbReference type="InterPro" id="IPR020843">
    <property type="entry name" value="ER"/>
</dbReference>
<feature type="domain" description="Enoyl reductase (ER)" evidence="2">
    <location>
        <begin position="18"/>
        <end position="337"/>
    </location>
</feature>
<sequence length="343" mass="36469">MEQSLPTTMRTVIQNSPTSSQLTLTQTPLPTPSSPDHVLIKVIATAPCYSELTWLAQNPQFFPPDKELVPGQDVSGIVVCSSDQSAFRPGDHVFCRLDATRPGGLRDYTIALESELAAKPASIDWVPATATPLSALTAWQALFEHGSLDSNALWGGDEAAKKANGTKRVLITAAGGSVGGFAVQLAAAAGVSAVVGVCSGGKAERVRSLGATSIIDYTSTSVLQWREKHGGADEFDLIVDCVGGDTMVGLWAAVKDGGEFISVSDFPDRLRPQDGKKALTKSKFFIVQSLGVQLAEIARLLENKTLQPLVDSVYEFDQFQEAFDKLDTRTAGGKIVIQVNTST</sequence>
<feature type="compositionally biased region" description="Low complexity" evidence="1">
    <location>
        <begin position="16"/>
        <end position="28"/>
    </location>
</feature>
<evidence type="ECO:0000259" key="2">
    <source>
        <dbReference type="SMART" id="SM00829"/>
    </source>
</evidence>
<protein>
    <recommendedName>
        <fullName evidence="2">Enoyl reductase (ER) domain-containing protein</fullName>
    </recommendedName>
</protein>
<proteinExistence type="predicted"/>
<feature type="region of interest" description="Disordered" evidence="1">
    <location>
        <begin position="1"/>
        <end position="30"/>
    </location>
</feature>
<dbReference type="HOGENOM" id="CLU_026673_3_3_1"/>
<dbReference type="SUPFAM" id="SSF51735">
    <property type="entry name" value="NAD(P)-binding Rossmann-fold domains"/>
    <property type="match status" value="1"/>
</dbReference>
<gene>
    <name evidence="3" type="ORF">VHEMI06815</name>
</gene>
<dbReference type="InterPro" id="IPR011032">
    <property type="entry name" value="GroES-like_sf"/>
</dbReference>
<dbReference type="OrthoDB" id="3509362at2759"/>
<reference evidence="3 4" key="1">
    <citation type="journal article" date="2015" name="Genome Announc.">
        <title>Draft Genome Sequence and Gene Annotation of the Entomopathogenic Fungus Verticillium hemipterigenum.</title>
        <authorList>
            <person name="Horn F."/>
            <person name="Habel A."/>
            <person name="Scharf D.H."/>
            <person name="Dworschak J."/>
            <person name="Brakhage A.A."/>
            <person name="Guthke R."/>
            <person name="Hertweck C."/>
            <person name="Linde J."/>
        </authorList>
    </citation>
    <scope>NUCLEOTIDE SEQUENCE [LARGE SCALE GENOMIC DNA]</scope>
</reference>
<name>A0A0A1TLS8_9HYPO</name>
<feature type="compositionally biased region" description="Polar residues" evidence="1">
    <location>
        <begin position="1"/>
        <end position="15"/>
    </location>
</feature>
<dbReference type="InterPro" id="IPR013154">
    <property type="entry name" value="ADH-like_N"/>
</dbReference>
<evidence type="ECO:0000256" key="1">
    <source>
        <dbReference type="SAM" id="MobiDB-lite"/>
    </source>
</evidence>
<dbReference type="GO" id="GO:0005739">
    <property type="term" value="C:mitochondrion"/>
    <property type="evidence" value="ECO:0007669"/>
    <property type="project" value="TreeGrafter"/>
</dbReference>
<dbReference type="PANTHER" id="PTHR11695">
    <property type="entry name" value="ALCOHOL DEHYDROGENASE RELATED"/>
    <property type="match status" value="1"/>
</dbReference>
<dbReference type="InterPro" id="IPR050700">
    <property type="entry name" value="YIM1/Zinc_Alcohol_DH_Fams"/>
</dbReference>
<dbReference type="Gene3D" id="3.40.50.720">
    <property type="entry name" value="NAD(P)-binding Rossmann-like Domain"/>
    <property type="match status" value="1"/>
</dbReference>
<evidence type="ECO:0000313" key="4">
    <source>
        <dbReference type="Proteomes" id="UP000039046"/>
    </source>
</evidence>
<evidence type="ECO:0000313" key="3">
    <source>
        <dbReference type="EMBL" id="CEJ91077.1"/>
    </source>
</evidence>
<accession>A0A0A1TLS8</accession>
<dbReference type="EMBL" id="CDHN01000003">
    <property type="protein sequence ID" value="CEJ91077.1"/>
    <property type="molecule type" value="Genomic_DNA"/>
</dbReference>
<keyword evidence="4" id="KW-1185">Reference proteome</keyword>
<dbReference type="Pfam" id="PF13602">
    <property type="entry name" value="ADH_zinc_N_2"/>
    <property type="match status" value="1"/>
</dbReference>
<organism evidence="3 4">
    <name type="scientific">[Torrubiella] hemipterigena</name>
    <dbReference type="NCBI Taxonomy" id="1531966"/>
    <lineage>
        <taxon>Eukaryota</taxon>
        <taxon>Fungi</taxon>
        <taxon>Dikarya</taxon>
        <taxon>Ascomycota</taxon>
        <taxon>Pezizomycotina</taxon>
        <taxon>Sordariomycetes</taxon>
        <taxon>Hypocreomycetidae</taxon>
        <taxon>Hypocreales</taxon>
        <taxon>Clavicipitaceae</taxon>
        <taxon>Clavicipitaceae incertae sedis</taxon>
        <taxon>'Torrubiella' clade</taxon>
    </lineage>
</organism>
<dbReference type="GO" id="GO:0016491">
    <property type="term" value="F:oxidoreductase activity"/>
    <property type="evidence" value="ECO:0007669"/>
    <property type="project" value="InterPro"/>
</dbReference>
<dbReference type="InterPro" id="IPR036291">
    <property type="entry name" value="NAD(P)-bd_dom_sf"/>
</dbReference>
<dbReference type="PANTHER" id="PTHR11695:SF647">
    <property type="entry name" value="ENOYL REDUCTASE (ER) DOMAIN-CONTAINING PROTEIN"/>
    <property type="match status" value="1"/>
</dbReference>
<dbReference type="Gene3D" id="3.90.180.10">
    <property type="entry name" value="Medium-chain alcohol dehydrogenases, catalytic domain"/>
    <property type="match status" value="1"/>
</dbReference>